<evidence type="ECO:0000313" key="7">
    <source>
        <dbReference type="EMBL" id="EEG47708.1"/>
    </source>
</evidence>
<proteinExistence type="predicted"/>
<keyword evidence="5 6" id="KW-0472">Membrane</keyword>
<evidence type="ECO:0008006" key="9">
    <source>
        <dbReference type="Google" id="ProtNLM"/>
    </source>
</evidence>
<evidence type="ECO:0000313" key="8">
    <source>
        <dbReference type="Proteomes" id="UP000003100"/>
    </source>
</evidence>
<evidence type="ECO:0000256" key="6">
    <source>
        <dbReference type="SAM" id="Phobius"/>
    </source>
</evidence>
<dbReference type="CDD" id="cd06579">
    <property type="entry name" value="TM_PBP1_transp_AraH_like"/>
    <property type="match status" value="1"/>
</dbReference>
<protein>
    <recommendedName>
        <fullName evidence="9">Ribose transport system permease protein rbsC</fullName>
    </recommendedName>
</protein>
<dbReference type="eggNOG" id="COG1172">
    <property type="taxonomic scope" value="Bacteria"/>
</dbReference>
<dbReference type="Proteomes" id="UP000003100">
    <property type="component" value="Unassembled WGS sequence"/>
</dbReference>
<dbReference type="GO" id="GO:0022857">
    <property type="term" value="F:transmembrane transporter activity"/>
    <property type="evidence" value="ECO:0007669"/>
    <property type="project" value="InterPro"/>
</dbReference>
<dbReference type="EMBL" id="ACBZ01000180">
    <property type="protein sequence ID" value="EEG47708.1"/>
    <property type="molecule type" value="Genomic_DNA"/>
</dbReference>
<reference evidence="7 8" key="1">
    <citation type="submission" date="2009-01" db="EMBL/GenBank/DDBJ databases">
        <authorList>
            <person name="Fulton L."/>
            <person name="Clifton S."/>
            <person name="Fulton B."/>
            <person name="Xu J."/>
            <person name="Minx P."/>
            <person name="Pepin K.H."/>
            <person name="Johnson M."/>
            <person name="Bhonagiri V."/>
            <person name="Nash W.E."/>
            <person name="Mardis E.R."/>
            <person name="Wilson R.K."/>
        </authorList>
    </citation>
    <scope>NUCLEOTIDE SEQUENCE [LARGE SCALE GENOMIC DNA]</scope>
    <source>
        <strain evidence="8">DSM 10507 / JCM 14656 / S5a33</strain>
    </source>
</reference>
<organism evidence="7 8">
    <name type="scientific">Blautia hydrogenotrophica (strain DSM 10507 / JCM 14656 / S5a33)</name>
    <name type="common">Ruminococcus hydrogenotrophicus</name>
    <dbReference type="NCBI Taxonomy" id="476272"/>
    <lineage>
        <taxon>Bacteria</taxon>
        <taxon>Bacillati</taxon>
        <taxon>Bacillota</taxon>
        <taxon>Clostridia</taxon>
        <taxon>Lachnospirales</taxon>
        <taxon>Lachnospiraceae</taxon>
        <taxon>Blautia</taxon>
    </lineage>
</organism>
<gene>
    <name evidence="7" type="ORF">RUMHYD_03415</name>
</gene>
<dbReference type="Pfam" id="PF02653">
    <property type="entry name" value="BPD_transp_2"/>
    <property type="match status" value="1"/>
</dbReference>
<dbReference type="PATRIC" id="fig|476272.21.peg.90"/>
<evidence type="ECO:0000256" key="2">
    <source>
        <dbReference type="ARBA" id="ARBA00022475"/>
    </source>
</evidence>
<feature type="transmembrane region" description="Helical" evidence="6">
    <location>
        <begin position="176"/>
        <end position="192"/>
    </location>
</feature>
<keyword evidence="4 6" id="KW-1133">Transmembrane helix</keyword>
<dbReference type="InterPro" id="IPR001851">
    <property type="entry name" value="ABC_transp_permease"/>
</dbReference>
<feature type="transmembrane region" description="Helical" evidence="6">
    <location>
        <begin position="227"/>
        <end position="243"/>
    </location>
</feature>
<dbReference type="PANTHER" id="PTHR32196">
    <property type="entry name" value="ABC TRANSPORTER PERMEASE PROTEIN YPHD-RELATED-RELATED"/>
    <property type="match status" value="1"/>
</dbReference>
<dbReference type="HOGENOM" id="CLU_028880_3_1_9"/>
<keyword evidence="8" id="KW-1185">Reference proteome</keyword>
<name>C0CRA1_BLAHS</name>
<keyword evidence="2" id="KW-1003">Cell membrane</keyword>
<keyword evidence="3 6" id="KW-0812">Transmembrane</keyword>
<feature type="transmembrane region" description="Helical" evidence="6">
    <location>
        <begin position="23"/>
        <end position="48"/>
    </location>
</feature>
<comment type="caution">
    <text evidence="7">The sequence shown here is derived from an EMBL/GenBank/DDBJ whole genome shotgun (WGS) entry which is preliminary data.</text>
</comment>
<feature type="transmembrane region" description="Helical" evidence="6">
    <location>
        <begin position="143"/>
        <end position="164"/>
    </location>
</feature>
<comment type="subcellular location">
    <subcellularLocation>
        <location evidence="1">Cell membrane</location>
        <topology evidence="1">Multi-pass membrane protein</topology>
    </subcellularLocation>
</comment>
<reference evidence="7 8" key="2">
    <citation type="submission" date="2009-02" db="EMBL/GenBank/DDBJ databases">
        <title>Draft genome sequence of Blautia hydrogenotrophica DSM 10507 (Ruminococcus hydrogenotrophicus DSM 10507).</title>
        <authorList>
            <person name="Sudarsanam P."/>
            <person name="Ley R."/>
            <person name="Guruge J."/>
            <person name="Turnbaugh P.J."/>
            <person name="Mahowald M."/>
            <person name="Liep D."/>
            <person name="Gordon J."/>
        </authorList>
    </citation>
    <scope>NUCLEOTIDE SEQUENCE [LARGE SCALE GENOMIC DNA]</scope>
    <source>
        <strain evidence="8">DSM 10507 / JCM 14656 / S5a33</strain>
    </source>
</reference>
<evidence type="ECO:0000256" key="5">
    <source>
        <dbReference type="ARBA" id="ARBA00023136"/>
    </source>
</evidence>
<evidence type="ECO:0000256" key="1">
    <source>
        <dbReference type="ARBA" id="ARBA00004651"/>
    </source>
</evidence>
<evidence type="ECO:0000256" key="3">
    <source>
        <dbReference type="ARBA" id="ARBA00022692"/>
    </source>
</evidence>
<feature type="transmembrane region" description="Helical" evidence="6">
    <location>
        <begin position="100"/>
        <end position="123"/>
    </location>
</feature>
<dbReference type="AlphaFoldDB" id="C0CRA1"/>
<dbReference type="GO" id="GO:0005886">
    <property type="term" value="C:plasma membrane"/>
    <property type="evidence" value="ECO:0007669"/>
    <property type="project" value="UniProtKB-SubCell"/>
</dbReference>
<sequence>MQYTLVLCNVVSAQVISGQNENTWMALAVSILISAVIGLINGFGVYFLKIPAMIMTLATGSAVWGIAYIYCNGAPKGKTSEILSFIANGKIGGIINGASLIWMLLSVAVILVLKFTVFGRTVYAVGVNRESANYSGINVPATLIGIYVAASVLAGISGFILLGYTGTSYLSTGESYNMDSIAAVVVGGTSIMGGSGSYVGTIAGVGIMIIINSLMTVLNMAESGKQMVQGLIIIVLLVIVYGRKDRE</sequence>
<accession>C0CRA1</accession>
<evidence type="ECO:0000256" key="4">
    <source>
        <dbReference type="ARBA" id="ARBA00022989"/>
    </source>
</evidence>